<evidence type="ECO:0000256" key="2">
    <source>
        <dbReference type="ARBA" id="ARBA00023125"/>
    </source>
</evidence>
<reference evidence="5 6" key="1">
    <citation type="submission" date="2010-04" db="EMBL/GenBank/DDBJ databases">
        <title>The Genome Sequence of Escherichia coli TA447.</title>
        <authorList>
            <consortium name="The Broad Institute Genome Sequencing Platform"/>
            <consortium name="The Broad Institute Genome Sequencing Center for Infectious Disease"/>
            <person name="Feldgarden M."/>
            <person name="Gordon D.M."/>
            <person name="Johnson J.R."/>
            <person name="Johnston B.D."/>
            <person name="Young S."/>
            <person name="Zeng Q."/>
            <person name="Koehrsen M."/>
            <person name="Alvarado L."/>
            <person name="Berlin A.M."/>
            <person name="Borenstein D."/>
            <person name="Chapman S.B."/>
            <person name="Chen Z."/>
            <person name="Engels R."/>
            <person name="Freedman E."/>
            <person name="Gellesch M."/>
            <person name="Goldberg J."/>
            <person name="Griggs A."/>
            <person name="Gujja S."/>
            <person name="Heilman E.R."/>
            <person name="Heiman D.I."/>
            <person name="Hepburn T.A."/>
            <person name="Howarth C."/>
            <person name="Jen D."/>
            <person name="Larson L."/>
            <person name="Mehta T."/>
            <person name="Park D."/>
            <person name="Pearson M."/>
            <person name="Richards J."/>
            <person name="Roberts A."/>
            <person name="Saif S."/>
            <person name="Shea T.D."/>
            <person name="Shenoy N."/>
            <person name="Sisk P."/>
            <person name="Stolte C."/>
            <person name="Sykes S.N."/>
            <person name="Walk T."/>
            <person name="White J."/>
            <person name="Yandava C."/>
            <person name="Haas B."/>
            <person name="Henn M.R."/>
            <person name="Nusbaum C."/>
            <person name="Birren B."/>
        </authorList>
    </citation>
    <scope>NUCLEOTIDE SEQUENCE [LARGE SCALE GENOMIC DNA]</scope>
    <source>
        <strain evidence="5 6">TA447</strain>
    </source>
</reference>
<dbReference type="GO" id="GO:0005829">
    <property type="term" value="C:cytosol"/>
    <property type="evidence" value="ECO:0007669"/>
    <property type="project" value="TreeGrafter"/>
</dbReference>
<evidence type="ECO:0000313" key="6">
    <source>
        <dbReference type="Proteomes" id="UP000193942"/>
    </source>
</evidence>
<dbReference type="PANTHER" id="PTHR47894:SF4">
    <property type="entry name" value="HTH-TYPE TRANSCRIPTIONAL REGULATOR GADX"/>
    <property type="match status" value="1"/>
</dbReference>
<dbReference type="GO" id="GO:0000976">
    <property type="term" value="F:transcription cis-regulatory region binding"/>
    <property type="evidence" value="ECO:0007669"/>
    <property type="project" value="TreeGrafter"/>
</dbReference>
<feature type="domain" description="HTH araC/xylS-type" evidence="4">
    <location>
        <begin position="138"/>
        <end position="235"/>
    </location>
</feature>
<dbReference type="SUPFAM" id="SSF46689">
    <property type="entry name" value="Homeodomain-like"/>
    <property type="match status" value="1"/>
</dbReference>
<dbReference type="Proteomes" id="UP000193942">
    <property type="component" value="Unassembled WGS sequence"/>
</dbReference>
<evidence type="ECO:0000313" key="5">
    <source>
        <dbReference type="EMBL" id="OSK95566.1"/>
    </source>
</evidence>
<organism evidence="5 6">
    <name type="scientific">Escherichia coli TA447</name>
    <dbReference type="NCBI Taxonomy" id="656447"/>
    <lineage>
        <taxon>Bacteria</taxon>
        <taxon>Pseudomonadati</taxon>
        <taxon>Pseudomonadota</taxon>
        <taxon>Gammaproteobacteria</taxon>
        <taxon>Enterobacterales</taxon>
        <taxon>Enterobacteriaceae</taxon>
        <taxon>Escherichia</taxon>
    </lineage>
</organism>
<dbReference type="InterPro" id="IPR009057">
    <property type="entry name" value="Homeodomain-like_sf"/>
</dbReference>
<dbReference type="GO" id="GO:0003700">
    <property type="term" value="F:DNA-binding transcription factor activity"/>
    <property type="evidence" value="ECO:0007669"/>
    <property type="project" value="InterPro"/>
</dbReference>
<comment type="caution">
    <text evidence="5">The sequence shown here is derived from an EMBL/GenBank/DDBJ whole genome shotgun (WGS) entry which is preliminary data.</text>
</comment>
<gene>
    <name evidence="5" type="ORF">ECXG_02108</name>
</gene>
<protein>
    <submittedName>
        <fullName evidence="5">Transcriptional regulator GadW</fullName>
    </submittedName>
</protein>
<keyword evidence="1" id="KW-0805">Transcription regulation</keyword>
<keyword evidence="3" id="KW-0804">Transcription</keyword>
<accession>A0A1X3J3S6</accession>
<evidence type="ECO:0000256" key="1">
    <source>
        <dbReference type="ARBA" id="ARBA00023015"/>
    </source>
</evidence>
<dbReference type="RefSeq" id="WP_085452954.1">
    <property type="nucleotide sequence ID" value="NZ_ADIZ01000015.1"/>
</dbReference>
<evidence type="ECO:0000256" key="3">
    <source>
        <dbReference type="ARBA" id="ARBA00023163"/>
    </source>
</evidence>
<proteinExistence type="predicted"/>
<dbReference type="Pfam" id="PF12833">
    <property type="entry name" value="HTH_18"/>
    <property type="match status" value="1"/>
</dbReference>
<evidence type="ECO:0000259" key="4">
    <source>
        <dbReference type="PROSITE" id="PS01124"/>
    </source>
</evidence>
<dbReference type="AlphaFoldDB" id="A0A1X3J3S6"/>
<dbReference type="InterPro" id="IPR018060">
    <property type="entry name" value="HTH_AraC"/>
</dbReference>
<name>A0A1X3J3S6_ECOLX</name>
<dbReference type="Gene3D" id="1.10.10.60">
    <property type="entry name" value="Homeodomain-like"/>
    <property type="match status" value="1"/>
</dbReference>
<dbReference type="EMBL" id="ADIZ01000015">
    <property type="protein sequence ID" value="OSK95566.1"/>
    <property type="molecule type" value="Genomic_DNA"/>
</dbReference>
<dbReference type="PROSITE" id="PS01124">
    <property type="entry name" value="HTH_ARAC_FAMILY_2"/>
    <property type="match status" value="1"/>
</dbReference>
<dbReference type="SMART" id="SM00342">
    <property type="entry name" value="HTH_ARAC"/>
    <property type="match status" value="1"/>
</dbReference>
<sequence>MAVVCSVILVCSPINIFIEKDKLSLVPGMVILVARNIRELFRTYTDRVKVADINHDIVSQYLEGGRRRMNSPQACFPHYLISGIHQPVLAEALITNHGFSSEHSGDLSTMTGLSCLSLFDNDENLSSFLSRCLSNTSDKVRAIIQGDISVNWKLGVIALQLHMSESLLKKKLKDEGNSFSRLLLEERMRGAVNMLCFQYGRGAIVAEKCGYSSLSYFISVFHRYYGLPPDRYVSVQGIDF</sequence>
<dbReference type="PANTHER" id="PTHR47894">
    <property type="entry name" value="HTH-TYPE TRANSCRIPTIONAL REGULATOR GADX"/>
    <property type="match status" value="1"/>
</dbReference>
<keyword evidence="2" id="KW-0238">DNA-binding</keyword>